<proteinExistence type="predicted"/>
<evidence type="ECO:0000313" key="1">
    <source>
        <dbReference type="EMBL" id="NYZ70476.1"/>
    </source>
</evidence>
<dbReference type="RefSeq" id="WP_180572289.1">
    <property type="nucleotide sequence ID" value="NZ_JACCKB010000540.1"/>
</dbReference>
<dbReference type="Proteomes" id="UP000569732">
    <property type="component" value="Unassembled WGS sequence"/>
</dbReference>
<accession>A0A853IRA0</accession>
<reference evidence="1 2" key="1">
    <citation type="submission" date="2020-07" db="EMBL/GenBank/DDBJ databases">
        <title>Endozoicomonas sp. nov., isolated from sediment.</title>
        <authorList>
            <person name="Gu T."/>
        </authorList>
    </citation>
    <scope>NUCLEOTIDE SEQUENCE [LARGE SCALE GENOMIC DNA]</scope>
    <source>
        <strain evidence="1 2">SM1973</strain>
    </source>
</reference>
<dbReference type="AlphaFoldDB" id="A0A853IRA0"/>
<feature type="non-terminal residue" evidence="1">
    <location>
        <position position="1"/>
    </location>
</feature>
<comment type="caution">
    <text evidence="1">The sequence shown here is derived from an EMBL/GenBank/DDBJ whole genome shotgun (WGS) entry which is preliminary data.</text>
</comment>
<organism evidence="1 2">
    <name type="scientific">Spartinivicinus marinus</name>
    <dbReference type="NCBI Taxonomy" id="2994442"/>
    <lineage>
        <taxon>Bacteria</taxon>
        <taxon>Pseudomonadati</taxon>
        <taxon>Pseudomonadota</taxon>
        <taxon>Gammaproteobacteria</taxon>
        <taxon>Oceanospirillales</taxon>
        <taxon>Zooshikellaceae</taxon>
        <taxon>Spartinivicinus</taxon>
    </lineage>
</organism>
<dbReference type="EMBL" id="JACCKB010000540">
    <property type="protein sequence ID" value="NYZ70476.1"/>
    <property type="molecule type" value="Genomic_DNA"/>
</dbReference>
<name>A0A853IRA0_9GAMM</name>
<gene>
    <name evidence="1" type="ORF">H0A36_31170</name>
</gene>
<protein>
    <submittedName>
        <fullName evidence="1">Tail fiber protein</fullName>
    </submittedName>
</protein>
<keyword evidence="2" id="KW-1185">Reference proteome</keyword>
<sequence>YAGSNYGHRVYHEGYKPTKVDVGLGNLPNAKTDAINDNNSNILATARAVKTAYDRAIADAIKPGMIMMWAGVANQVPAGWALCYGSGHCSNGIPIPDLRDRFIVGAGHSYGPGSTGGANTKHTSTAGHHAHNIVVHGHSLSHAQLPHTSIQLPIMGAAGGGSAASWEAQVGQNWDNVPLHI</sequence>
<evidence type="ECO:0000313" key="2">
    <source>
        <dbReference type="Proteomes" id="UP000569732"/>
    </source>
</evidence>
<feature type="non-terminal residue" evidence="1">
    <location>
        <position position="181"/>
    </location>
</feature>
<dbReference type="CDD" id="cd22641">
    <property type="entry name" value="C24-like"/>
    <property type="match status" value="1"/>
</dbReference>
<dbReference type="SUPFAM" id="SSF88874">
    <property type="entry name" value="Receptor-binding domain of short tail fibre protein gp12"/>
    <property type="match status" value="1"/>
</dbReference>